<dbReference type="Proteomes" id="UP000183040">
    <property type="component" value="Unassembled WGS sequence"/>
</dbReference>
<reference evidence="1 2" key="1">
    <citation type="submission" date="2016-10" db="EMBL/GenBank/DDBJ databases">
        <authorList>
            <person name="de Groot N.N."/>
        </authorList>
    </citation>
    <scope>NUCLEOTIDE SEQUENCE [LARGE SCALE GENOMIC DNA]</scope>
    <source>
        <strain evidence="1 2">NLAE-zl-G339</strain>
    </source>
</reference>
<protein>
    <submittedName>
        <fullName evidence="1">Uncharacterized protein</fullName>
    </submittedName>
</protein>
<dbReference type="AlphaFoldDB" id="A0A1H4D4I1"/>
<organism evidence="1 2">
    <name type="scientific">Bacteroides xylanisolvens</name>
    <dbReference type="NCBI Taxonomy" id="371601"/>
    <lineage>
        <taxon>Bacteria</taxon>
        <taxon>Pseudomonadati</taxon>
        <taxon>Bacteroidota</taxon>
        <taxon>Bacteroidia</taxon>
        <taxon>Bacteroidales</taxon>
        <taxon>Bacteroidaceae</taxon>
        <taxon>Bacteroides</taxon>
    </lineage>
</organism>
<sequence length="66" mass="7905">MNHIKKSSYFHFGNNHPEVLTYYQIAAVIPKMAYVRTLQIFFVSVGQMLNQRYMFRNNSLTQLEKF</sequence>
<name>A0A1H4D4I1_9BACE</name>
<evidence type="ECO:0000313" key="2">
    <source>
        <dbReference type="Proteomes" id="UP000183040"/>
    </source>
</evidence>
<evidence type="ECO:0000313" key="1">
    <source>
        <dbReference type="EMBL" id="SEA67624.1"/>
    </source>
</evidence>
<proteinExistence type="predicted"/>
<gene>
    <name evidence="1" type="ORF">SAMN04487924_110175</name>
</gene>
<dbReference type="EMBL" id="FNRP01000010">
    <property type="protein sequence ID" value="SEA67624.1"/>
    <property type="molecule type" value="Genomic_DNA"/>
</dbReference>
<accession>A0A1H4D4I1</accession>